<dbReference type="Gene3D" id="3.40.50.2300">
    <property type="match status" value="1"/>
</dbReference>
<evidence type="ECO:0000256" key="1">
    <source>
        <dbReference type="ARBA" id="ARBA00010062"/>
    </source>
</evidence>
<keyword evidence="6" id="KW-1185">Reference proteome</keyword>
<feature type="signal peptide" evidence="3">
    <location>
        <begin position="1"/>
        <end position="21"/>
    </location>
</feature>
<gene>
    <name evidence="5" type="ORF">MOV08_17585</name>
</gene>
<evidence type="ECO:0000256" key="3">
    <source>
        <dbReference type="SAM" id="SignalP"/>
    </source>
</evidence>
<dbReference type="RefSeq" id="WP_275308016.1">
    <property type="nucleotide sequence ID" value="NZ_CP095749.1"/>
</dbReference>
<name>A0ABY8A9E9_9ACTN</name>
<dbReference type="EMBL" id="CP095749">
    <property type="protein sequence ID" value="WEB40911.1"/>
    <property type="molecule type" value="Genomic_DNA"/>
</dbReference>
<dbReference type="SUPFAM" id="SSF53822">
    <property type="entry name" value="Periplasmic binding protein-like I"/>
    <property type="match status" value="1"/>
</dbReference>
<dbReference type="InterPro" id="IPR028081">
    <property type="entry name" value="Leu-bd"/>
</dbReference>
<evidence type="ECO:0000259" key="4">
    <source>
        <dbReference type="Pfam" id="PF13458"/>
    </source>
</evidence>
<evidence type="ECO:0000256" key="2">
    <source>
        <dbReference type="ARBA" id="ARBA00022729"/>
    </source>
</evidence>
<dbReference type="Pfam" id="PF13458">
    <property type="entry name" value="Peripla_BP_6"/>
    <property type="match status" value="1"/>
</dbReference>
<reference evidence="5 6" key="1">
    <citation type="submission" date="2022-03" db="EMBL/GenBank/DDBJ databases">
        <title>Streptomyces yunnanensis P86,complete genome.</title>
        <authorList>
            <person name="Chen S."/>
            <person name="Zhang Q."/>
        </authorList>
    </citation>
    <scope>NUCLEOTIDE SEQUENCE [LARGE SCALE GENOMIC DNA]</scope>
    <source>
        <strain evidence="5 6">P86</strain>
    </source>
</reference>
<comment type="similarity">
    <text evidence="1">Belongs to the leucine-binding protein family.</text>
</comment>
<sequence length="461" mass="47863">MTGRRRSSPRHFPRASATAAAACTAVIASLLSGCGSLPGAGSGEQEPVTVMTWAPEGARTTNMPGMPAMAQAYARWVNSRGGIAGHPLKVLTCNERNDSVEAARCAQRAVDAGAVAVVGSYSQWGRSFMSPLEVAGIPFIGGYGASAEEFSSPLSYPVNGGQAALLAGNGRQLAADCRRVALVRPDTIQGDQMPALLDAGLGGGRGAGRTGGAGAGTGGSRDRAADIKAPETGTDYSPQVAAALEAVGADPARYGTAKAGGEAPGSCVAASLGDSTDTFFDSFRRLQESSPKVQIGSVLGSVDQSMVNRSGGVSGPLEGADVTGWYPAAGDPRWAPMRRVITQEAFDDNRIDPADQGVQTTWIAYTVLRAVIRQLADQGVEDITAHALQTTLDRGDRTIDTGGLTPMLRWRDDDMLAVTDFPRIVNADVTYQVVRHGQLVAAQEGFVDVAATLERRPTDDG</sequence>
<protein>
    <submittedName>
        <fullName evidence="5">ABC transporter substrate-binding protein</fullName>
    </submittedName>
</protein>
<dbReference type="InterPro" id="IPR028082">
    <property type="entry name" value="Peripla_BP_I"/>
</dbReference>
<feature type="domain" description="Leucine-binding protein" evidence="4">
    <location>
        <begin position="57"/>
        <end position="400"/>
    </location>
</feature>
<evidence type="ECO:0000313" key="6">
    <source>
        <dbReference type="Proteomes" id="UP001218629"/>
    </source>
</evidence>
<evidence type="ECO:0000313" key="5">
    <source>
        <dbReference type="EMBL" id="WEB40911.1"/>
    </source>
</evidence>
<feature type="chain" id="PRO_5045544243" evidence="3">
    <location>
        <begin position="22"/>
        <end position="461"/>
    </location>
</feature>
<proteinExistence type="inferred from homology"/>
<dbReference type="PROSITE" id="PS51257">
    <property type="entry name" value="PROKAR_LIPOPROTEIN"/>
    <property type="match status" value="1"/>
</dbReference>
<keyword evidence="2 3" id="KW-0732">Signal</keyword>
<dbReference type="Proteomes" id="UP001218629">
    <property type="component" value="Chromosome"/>
</dbReference>
<organism evidence="5 6">
    <name type="scientific">Streptomyces yunnanensis</name>
    <dbReference type="NCBI Taxonomy" id="156453"/>
    <lineage>
        <taxon>Bacteria</taxon>
        <taxon>Bacillati</taxon>
        <taxon>Actinomycetota</taxon>
        <taxon>Actinomycetes</taxon>
        <taxon>Kitasatosporales</taxon>
        <taxon>Streptomycetaceae</taxon>
        <taxon>Streptomyces</taxon>
    </lineage>
</organism>
<accession>A0ABY8A9E9</accession>